<protein>
    <recommendedName>
        <fullName evidence="3">Cupin domain-containing protein</fullName>
    </recommendedName>
</protein>
<dbReference type="EMBL" id="JAIWYP010000005">
    <property type="protein sequence ID" value="KAH3820496.1"/>
    <property type="molecule type" value="Genomic_DNA"/>
</dbReference>
<dbReference type="Proteomes" id="UP000828390">
    <property type="component" value="Unassembled WGS sequence"/>
</dbReference>
<sequence length="59" mass="6603">MLLPSSGSILSRDALTEQCVYIIQGPMHEAHTHNALTEQCVYIIQGPMLAFFTHPQKPH</sequence>
<dbReference type="AlphaFoldDB" id="A0A9D4GS59"/>
<reference evidence="1" key="2">
    <citation type="submission" date="2020-11" db="EMBL/GenBank/DDBJ databases">
        <authorList>
            <person name="McCartney M.A."/>
            <person name="Auch B."/>
            <person name="Kono T."/>
            <person name="Mallez S."/>
            <person name="Becker A."/>
            <person name="Gohl D.M."/>
            <person name="Silverstein K.A.T."/>
            <person name="Koren S."/>
            <person name="Bechman K.B."/>
            <person name="Herman A."/>
            <person name="Abrahante J.E."/>
            <person name="Garbe J."/>
        </authorList>
    </citation>
    <scope>NUCLEOTIDE SEQUENCE</scope>
    <source>
        <strain evidence="1">Duluth1</strain>
        <tissue evidence="1">Whole animal</tissue>
    </source>
</reference>
<organism evidence="1 2">
    <name type="scientific">Dreissena polymorpha</name>
    <name type="common">Zebra mussel</name>
    <name type="synonym">Mytilus polymorpha</name>
    <dbReference type="NCBI Taxonomy" id="45954"/>
    <lineage>
        <taxon>Eukaryota</taxon>
        <taxon>Metazoa</taxon>
        <taxon>Spiralia</taxon>
        <taxon>Lophotrochozoa</taxon>
        <taxon>Mollusca</taxon>
        <taxon>Bivalvia</taxon>
        <taxon>Autobranchia</taxon>
        <taxon>Heteroconchia</taxon>
        <taxon>Euheterodonta</taxon>
        <taxon>Imparidentia</taxon>
        <taxon>Neoheterodontei</taxon>
        <taxon>Myida</taxon>
        <taxon>Dreissenoidea</taxon>
        <taxon>Dreissenidae</taxon>
        <taxon>Dreissena</taxon>
    </lineage>
</organism>
<keyword evidence="2" id="KW-1185">Reference proteome</keyword>
<gene>
    <name evidence="1" type="ORF">DPMN_122242</name>
</gene>
<evidence type="ECO:0000313" key="1">
    <source>
        <dbReference type="EMBL" id="KAH3820496.1"/>
    </source>
</evidence>
<evidence type="ECO:0000313" key="2">
    <source>
        <dbReference type="Proteomes" id="UP000828390"/>
    </source>
</evidence>
<comment type="caution">
    <text evidence="1">The sequence shown here is derived from an EMBL/GenBank/DDBJ whole genome shotgun (WGS) entry which is preliminary data.</text>
</comment>
<accession>A0A9D4GS59</accession>
<proteinExistence type="predicted"/>
<reference evidence="1" key="1">
    <citation type="journal article" date="2019" name="bioRxiv">
        <title>The Genome of the Zebra Mussel, Dreissena polymorpha: A Resource for Invasive Species Research.</title>
        <authorList>
            <person name="McCartney M.A."/>
            <person name="Auch B."/>
            <person name="Kono T."/>
            <person name="Mallez S."/>
            <person name="Zhang Y."/>
            <person name="Obille A."/>
            <person name="Becker A."/>
            <person name="Abrahante J.E."/>
            <person name="Garbe J."/>
            <person name="Badalamenti J.P."/>
            <person name="Herman A."/>
            <person name="Mangelson H."/>
            <person name="Liachko I."/>
            <person name="Sullivan S."/>
            <person name="Sone E.D."/>
            <person name="Koren S."/>
            <person name="Silverstein K.A.T."/>
            <person name="Beckman K.B."/>
            <person name="Gohl D.M."/>
        </authorList>
    </citation>
    <scope>NUCLEOTIDE SEQUENCE</scope>
    <source>
        <strain evidence="1">Duluth1</strain>
        <tissue evidence="1">Whole animal</tissue>
    </source>
</reference>
<name>A0A9D4GS59_DREPO</name>
<evidence type="ECO:0008006" key="3">
    <source>
        <dbReference type="Google" id="ProtNLM"/>
    </source>
</evidence>